<evidence type="ECO:0000313" key="14">
    <source>
        <dbReference type="EMBL" id="TCL65890.1"/>
    </source>
</evidence>
<sequence length="305" mass="32143">MKKICVIGSINTDLVALVERFPKPGETLTGKEFHTFPGGKGANQAVAAGRLQAAVAMFGKIGADLYGQQTLANLAANGVDHRGVAVVPGVSSGIAVIEVDGSGENHIVIIPGANAAMDRRVIDERFAWLLEYDIFLFQLEIPLDTVCYTMAKLKECGKTIILDPAPAQILPDAVYPCVDFLTPNETEMAILAQQEIDSEDDLNAAAQRLLAKGVGTVLLKAGKDGAYIIDRSGRWHMPGFAVQAVDTTGAGDSFNAGFAVSLAHGGDLRDHVRFANAVGALATTSQGAQSAMPGLEEVRSLLERG</sequence>
<gene>
    <name evidence="12" type="primary">rbsK</name>
    <name evidence="14" type="ORF">EDC14_101620</name>
</gene>
<dbReference type="OrthoDB" id="9775849at2"/>
<keyword evidence="15" id="KW-1185">Reference proteome</keyword>
<feature type="binding site" evidence="12">
    <location>
        <position position="276"/>
    </location>
    <ligand>
        <name>ATP</name>
        <dbReference type="ChEBI" id="CHEBI:30616"/>
    </ligand>
</feature>
<comment type="function">
    <text evidence="12">Catalyzes the phosphorylation of ribose at O-5 in a reaction requiring ATP and magnesium. The resulting D-ribose-5-phosphate can then be used either for sythesis of nucleotides, histidine, and tryptophan, or as a component of the pentose phosphate pathway.</text>
</comment>
<dbReference type="GO" id="GO:0005524">
    <property type="term" value="F:ATP binding"/>
    <property type="evidence" value="ECO:0007669"/>
    <property type="project" value="UniProtKB-UniRule"/>
</dbReference>
<comment type="subunit">
    <text evidence="12">Homodimer.</text>
</comment>
<evidence type="ECO:0000256" key="9">
    <source>
        <dbReference type="ARBA" id="ARBA00022842"/>
    </source>
</evidence>
<dbReference type="InterPro" id="IPR002173">
    <property type="entry name" value="Carboh/pur_kinase_PfkB_CS"/>
</dbReference>
<dbReference type="SUPFAM" id="SSF53613">
    <property type="entry name" value="Ribokinase-like"/>
    <property type="match status" value="1"/>
</dbReference>
<dbReference type="InterPro" id="IPR011611">
    <property type="entry name" value="PfkB_dom"/>
</dbReference>
<evidence type="ECO:0000259" key="13">
    <source>
        <dbReference type="Pfam" id="PF00294"/>
    </source>
</evidence>
<keyword evidence="12" id="KW-0963">Cytoplasm</keyword>
<keyword evidence="8 12" id="KW-0067">ATP-binding</keyword>
<dbReference type="AlphaFoldDB" id="A0A4R1RJB9"/>
<comment type="similarity">
    <text evidence="1">Belongs to the carbohydrate kinase pfkB family.</text>
</comment>
<dbReference type="PANTHER" id="PTHR10584">
    <property type="entry name" value="SUGAR KINASE"/>
    <property type="match status" value="1"/>
</dbReference>
<evidence type="ECO:0000256" key="12">
    <source>
        <dbReference type="HAMAP-Rule" id="MF_01987"/>
    </source>
</evidence>
<proteinExistence type="inferred from homology"/>
<keyword evidence="11 12" id="KW-0119">Carbohydrate metabolism</keyword>
<comment type="cofactor">
    <cofactor evidence="12">
        <name>Mg(2+)</name>
        <dbReference type="ChEBI" id="CHEBI:18420"/>
    </cofactor>
    <text evidence="12">Requires a divalent cation, most likely magnesium in vivo, as an electrophilic catalyst to aid phosphoryl group transfer. It is the chelate of the metal and the nucleotide that is the actual substrate.</text>
</comment>
<evidence type="ECO:0000256" key="8">
    <source>
        <dbReference type="ARBA" id="ARBA00022840"/>
    </source>
</evidence>
<keyword evidence="5 12" id="KW-0479">Metal-binding</keyword>
<dbReference type="HAMAP" id="MF_01987">
    <property type="entry name" value="Ribokinase"/>
    <property type="match status" value="1"/>
</dbReference>
<reference evidence="14 15" key="1">
    <citation type="submission" date="2019-03" db="EMBL/GenBank/DDBJ databases">
        <title>Genomic Encyclopedia of Type Strains, Phase IV (KMG-IV): sequencing the most valuable type-strain genomes for metagenomic binning, comparative biology and taxonomic classification.</title>
        <authorList>
            <person name="Goeker M."/>
        </authorList>
    </citation>
    <scope>NUCLEOTIDE SEQUENCE [LARGE SCALE GENOMIC DNA]</scope>
    <source>
        <strain evidence="14 15">LX-B</strain>
    </source>
</reference>
<feature type="binding site" evidence="12">
    <location>
        <position position="248"/>
    </location>
    <ligand>
        <name>K(+)</name>
        <dbReference type="ChEBI" id="CHEBI:29103"/>
    </ligand>
</feature>
<evidence type="ECO:0000256" key="3">
    <source>
        <dbReference type="ARBA" id="ARBA00016943"/>
    </source>
</evidence>
<dbReference type="CDD" id="cd01174">
    <property type="entry name" value="ribokinase"/>
    <property type="match status" value="1"/>
</dbReference>
<feature type="binding site" evidence="12">
    <location>
        <position position="246"/>
    </location>
    <ligand>
        <name>K(+)</name>
        <dbReference type="ChEBI" id="CHEBI:29103"/>
    </ligand>
</feature>
<feature type="binding site" evidence="12">
    <location>
        <position position="184"/>
    </location>
    <ligand>
        <name>ATP</name>
        <dbReference type="ChEBI" id="CHEBI:30616"/>
    </ligand>
</feature>
<evidence type="ECO:0000256" key="10">
    <source>
        <dbReference type="ARBA" id="ARBA00022958"/>
    </source>
</evidence>
<dbReference type="UniPathway" id="UPA00916">
    <property type="reaction ID" value="UER00889"/>
</dbReference>
<comment type="subcellular location">
    <subcellularLocation>
        <location evidence="12">Cytoplasm</location>
    </subcellularLocation>
</comment>
<dbReference type="Gene3D" id="3.40.1190.20">
    <property type="match status" value="1"/>
</dbReference>
<dbReference type="EC" id="2.7.1.15" evidence="2 12"/>
<feature type="binding site" evidence="12">
    <location>
        <position position="287"/>
    </location>
    <ligand>
        <name>K(+)</name>
        <dbReference type="ChEBI" id="CHEBI:29103"/>
    </ligand>
</feature>
<keyword evidence="6 12" id="KW-0547">Nucleotide-binding</keyword>
<evidence type="ECO:0000256" key="1">
    <source>
        <dbReference type="ARBA" id="ARBA00005380"/>
    </source>
</evidence>
<dbReference type="Proteomes" id="UP000295008">
    <property type="component" value="Unassembled WGS sequence"/>
</dbReference>
<keyword evidence="9 12" id="KW-0460">Magnesium</keyword>
<dbReference type="GO" id="GO:0019303">
    <property type="term" value="P:D-ribose catabolic process"/>
    <property type="evidence" value="ECO:0007669"/>
    <property type="project" value="UniProtKB-UniRule"/>
</dbReference>
<dbReference type="InterPro" id="IPR011877">
    <property type="entry name" value="Ribokinase"/>
</dbReference>
<dbReference type="PANTHER" id="PTHR10584:SF166">
    <property type="entry name" value="RIBOKINASE"/>
    <property type="match status" value="1"/>
</dbReference>
<keyword evidence="10 12" id="KW-0630">Potassium</keyword>
<comment type="similarity">
    <text evidence="12">Belongs to the carbohydrate kinase PfkB family. Ribokinase subfamily.</text>
</comment>
<feature type="domain" description="Carbohydrate kinase PfkB" evidence="13">
    <location>
        <begin position="1"/>
        <end position="293"/>
    </location>
</feature>
<keyword evidence="4 12" id="KW-0808">Transferase</keyword>
<feature type="binding site" evidence="12">
    <location>
        <begin position="11"/>
        <end position="13"/>
    </location>
    <ligand>
        <name>substrate</name>
    </ligand>
</feature>
<dbReference type="Pfam" id="PF00294">
    <property type="entry name" value="PfkB"/>
    <property type="match status" value="1"/>
</dbReference>
<evidence type="ECO:0000256" key="11">
    <source>
        <dbReference type="ARBA" id="ARBA00023277"/>
    </source>
</evidence>
<dbReference type="InterPro" id="IPR002139">
    <property type="entry name" value="Ribo/fructo_kinase"/>
</dbReference>
<dbReference type="NCBIfam" id="TIGR02152">
    <property type="entry name" value="D_ribokin_bact"/>
    <property type="match status" value="1"/>
</dbReference>
<comment type="pathway">
    <text evidence="12">Carbohydrate metabolism; D-ribose degradation; D-ribose 5-phosphate from beta-D-ribopyranose: step 2/2.</text>
</comment>
<accession>A0A4R1RJB9</accession>
<evidence type="ECO:0000256" key="2">
    <source>
        <dbReference type="ARBA" id="ARBA00012035"/>
    </source>
</evidence>
<evidence type="ECO:0000256" key="7">
    <source>
        <dbReference type="ARBA" id="ARBA00022777"/>
    </source>
</evidence>
<feature type="binding site" evidence="12">
    <location>
        <position position="285"/>
    </location>
    <ligand>
        <name>K(+)</name>
        <dbReference type="ChEBI" id="CHEBI:29103"/>
    </ligand>
</feature>
<feature type="active site" description="Proton acceptor" evidence="12">
    <location>
        <position position="252"/>
    </location>
</feature>
<evidence type="ECO:0000256" key="4">
    <source>
        <dbReference type="ARBA" id="ARBA00022679"/>
    </source>
</evidence>
<dbReference type="EMBL" id="SLUN01000016">
    <property type="protein sequence ID" value="TCL65890.1"/>
    <property type="molecule type" value="Genomic_DNA"/>
</dbReference>
<evidence type="ECO:0000256" key="5">
    <source>
        <dbReference type="ARBA" id="ARBA00022723"/>
    </source>
</evidence>
<comment type="caution">
    <text evidence="12">Lacks conserved residue(s) required for the propagation of feature annotation.</text>
</comment>
<comment type="catalytic activity">
    <reaction evidence="12">
        <text>D-ribose + ATP = D-ribose 5-phosphate + ADP + H(+)</text>
        <dbReference type="Rhea" id="RHEA:13697"/>
        <dbReference type="ChEBI" id="CHEBI:15378"/>
        <dbReference type="ChEBI" id="CHEBI:30616"/>
        <dbReference type="ChEBI" id="CHEBI:47013"/>
        <dbReference type="ChEBI" id="CHEBI:78346"/>
        <dbReference type="ChEBI" id="CHEBI:456216"/>
        <dbReference type="EC" id="2.7.1.15"/>
    </reaction>
</comment>
<organism evidence="14 15">
    <name type="scientific">Hydrogenispora ethanolica</name>
    <dbReference type="NCBI Taxonomy" id="1082276"/>
    <lineage>
        <taxon>Bacteria</taxon>
        <taxon>Bacillati</taxon>
        <taxon>Bacillota</taxon>
        <taxon>Hydrogenispora</taxon>
    </lineage>
</organism>
<protein>
    <recommendedName>
        <fullName evidence="3 12">Ribokinase</fullName>
        <shortName evidence="12">RK</shortName>
        <ecNumber evidence="2 12">2.7.1.15</ecNumber>
    </recommendedName>
</protein>
<dbReference type="PROSITE" id="PS00584">
    <property type="entry name" value="PFKB_KINASES_2"/>
    <property type="match status" value="1"/>
</dbReference>
<feature type="binding site" evidence="12">
    <location>
        <position position="252"/>
    </location>
    <ligand>
        <name>substrate</name>
    </ligand>
</feature>
<dbReference type="GO" id="GO:0004747">
    <property type="term" value="F:ribokinase activity"/>
    <property type="evidence" value="ECO:0007669"/>
    <property type="project" value="UniProtKB-UniRule"/>
</dbReference>
<keyword evidence="7 12" id="KW-0418">Kinase</keyword>
<dbReference type="InterPro" id="IPR029056">
    <property type="entry name" value="Ribokinase-like"/>
</dbReference>
<comment type="caution">
    <text evidence="14">The sequence shown here is derived from an EMBL/GenBank/DDBJ whole genome shotgun (WGS) entry which is preliminary data.</text>
</comment>
<evidence type="ECO:0000256" key="6">
    <source>
        <dbReference type="ARBA" id="ARBA00022741"/>
    </source>
</evidence>
<comment type="activity regulation">
    <text evidence="12">Activated by a monovalent cation that binds near, but not in, the active site. The most likely occupant of the site in vivo is potassium. Ion binding induces a conformational change that may alter substrate affinity.</text>
</comment>
<feature type="binding site" evidence="12">
    <location>
        <begin position="251"/>
        <end position="252"/>
    </location>
    <ligand>
        <name>ATP</name>
        <dbReference type="ChEBI" id="CHEBI:30616"/>
    </ligand>
</feature>
<evidence type="ECO:0000313" key="15">
    <source>
        <dbReference type="Proteomes" id="UP000295008"/>
    </source>
</evidence>
<dbReference type="GO" id="GO:0005829">
    <property type="term" value="C:cytosol"/>
    <property type="evidence" value="ECO:0007669"/>
    <property type="project" value="TreeGrafter"/>
</dbReference>
<feature type="binding site" evidence="12">
    <location>
        <position position="140"/>
    </location>
    <ligand>
        <name>substrate</name>
    </ligand>
</feature>
<feature type="binding site" evidence="12">
    <location>
        <begin position="39"/>
        <end position="43"/>
    </location>
    <ligand>
        <name>substrate</name>
    </ligand>
</feature>
<feature type="binding site" evidence="12">
    <location>
        <position position="282"/>
    </location>
    <ligand>
        <name>K(+)</name>
        <dbReference type="ChEBI" id="CHEBI:29103"/>
    </ligand>
</feature>
<dbReference type="RefSeq" id="WP_132014853.1">
    <property type="nucleotide sequence ID" value="NZ_SLUN01000016.1"/>
</dbReference>
<feature type="binding site" evidence="12">
    <location>
        <begin position="220"/>
        <end position="225"/>
    </location>
    <ligand>
        <name>ATP</name>
        <dbReference type="ChEBI" id="CHEBI:30616"/>
    </ligand>
</feature>
<dbReference type="PRINTS" id="PR00990">
    <property type="entry name" value="RIBOKINASE"/>
</dbReference>
<dbReference type="GO" id="GO:0046872">
    <property type="term" value="F:metal ion binding"/>
    <property type="evidence" value="ECO:0007669"/>
    <property type="project" value="UniProtKB-KW"/>
</dbReference>
<name>A0A4R1RJB9_HYDET</name>